<name>A0A2N8NZ51_STREU</name>
<sequence>MAPGVPQQDAVAVRAFTALRTHLPGCMGVVYDGVFCGVRRDALARQGLLVINYQHGSARPRTYELLRYGRCRHDLWCEQGRIAERLLDDGTSFLASVPVTRLEHREGSDKSRWYHLLRIPCRHGDGSGHVHRVQVGIITTPDDRHSRDPSTGKRRPGDTERDFHRAEHLQQIPQHTRAHQLAYPYRSDSESVHNQFDQSLWNQRMISYGLERQKVYVLGFALAHNATSRRIHHERHRRTAGTPGSQAKT</sequence>
<dbReference type="OrthoDB" id="3943503at2"/>
<reference evidence="3" key="1">
    <citation type="submission" date="2015-07" db="EMBL/GenBank/DDBJ databases">
        <authorList>
            <person name="Noorani M."/>
        </authorList>
    </citation>
    <scope>NUCLEOTIDE SEQUENCE [LARGE SCALE GENOMIC DNA]</scope>
    <source>
        <strain evidence="3">ATCC 27428</strain>
    </source>
</reference>
<dbReference type="Proteomes" id="UP000235945">
    <property type="component" value="Unassembled WGS sequence"/>
</dbReference>
<dbReference type="Proteomes" id="UP000528608">
    <property type="component" value="Unassembled WGS sequence"/>
</dbReference>
<feature type="compositionally biased region" description="Basic and acidic residues" evidence="1">
    <location>
        <begin position="141"/>
        <end position="161"/>
    </location>
</feature>
<feature type="region of interest" description="Disordered" evidence="1">
    <location>
        <begin position="229"/>
        <end position="249"/>
    </location>
</feature>
<reference evidence="2 5" key="3">
    <citation type="submission" date="2020-08" db="EMBL/GenBank/DDBJ databases">
        <title>Genomic Encyclopedia of Type Strains, Phase III (KMG-III): the genomes of soil and plant-associated and newly described type strains.</title>
        <authorList>
            <person name="Whitman W."/>
        </authorList>
    </citation>
    <scope>NUCLEOTIDE SEQUENCE [LARGE SCALE GENOMIC DNA]</scope>
    <source>
        <strain evidence="2 5">CECT 3259</strain>
    </source>
</reference>
<evidence type="ECO:0000313" key="3">
    <source>
        <dbReference type="EMBL" id="PNE34047.1"/>
    </source>
</evidence>
<dbReference type="EMBL" id="LGUI01000002">
    <property type="protein sequence ID" value="PNE34047.1"/>
    <property type="molecule type" value="Genomic_DNA"/>
</dbReference>
<protein>
    <submittedName>
        <fullName evidence="3">Uncharacterized protein</fullName>
    </submittedName>
</protein>
<reference evidence="4" key="2">
    <citation type="submission" date="2015-07" db="EMBL/GenBank/DDBJ databases">
        <authorList>
            <person name="Graham D.E."/>
            <person name="Giannone R.J."/>
            <person name="Gulvik C.A."/>
            <person name="Hettich R.L."/>
            <person name="Klingeman D.M."/>
            <person name="Mahan K.M."/>
            <person name="Parry R.J."/>
            <person name="Spain J.C."/>
        </authorList>
    </citation>
    <scope>NUCLEOTIDE SEQUENCE [LARGE SCALE GENOMIC DNA]</scope>
    <source>
        <strain evidence="4">ATCC 27428</strain>
    </source>
</reference>
<keyword evidence="4" id="KW-1185">Reference proteome</keyword>
<comment type="caution">
    <text evidence="3">The sequence shown here is derived from an EMBL/GenBank/DDBJ whole genome shotgun (WGS) entry which is preliminary data.</text>
</comment>
<gene>
    <name evidence="3" type="ORF">AF335_05040</name>
    <name evidence="2" type="ORF">FHS36_006211</name>
</gene>
<dbReference type="EMBL" id="JACHJF010000032">
    <property type="protein sequence ID" value="MBB5122737.1"/>
    <property type="molecule type" value="Genomic_DNA"/>
</dbReference>
<evidence type="ECO:0000256" key="1">
    <source>
        <dbReference type="SAM" id="MobiDB-lite"/>
    </source>
</evidence>
<organism evidence="3 4">
    <name type="scientific">Streptomyces eurocidicus</name>
    <name type="common">Streptoverticillium eurocidicus</name>
    <dbReference type="NCBI Taxonomy" id="66423"/>
    <lineage>
        <taxon>Bacteria</taxon>
        <taxon>Bacillati</taxon>
        <taxon>Actinomycetota</taxon>
        <taxon>Actinomycetes</taxon>
        <taxon>Kitasatosporales</taxon>
        <taxon>Streptomycetaceae</taxon>
        <taxon>Streptomyces</taxon>
    </lineage>
</organism>
<evidence type="ECO:0000313" key="2">
    <source>
        <dbReference type="EMBL" id="MBB5122737.1"/>
    </source>
</evidence>
<accession>A0A2N8NZ51</accession>
<dbReference type="AlphaFoldDB" id="A0A2N8NZ51"/>
<feature type="region of interest" description="Disordered" evidence="1">
    <location>
        <begin position="139"/>
        <end position="161"/>
    </location>
</feature>
<evidence type="ECO:0000313" key="5">
    <source>
        <dbReference type="Proteomes" id="UP000528608"/>
    </source>
</evidence>
<proteinExistence type="predicted"/>
<evidence type="ECO:0000313" key="4">
    <source>
        <dbReference type="Proteomes" id="UP000235945"/>
    </source>
</evidence>
<feature type="compositionally biased region" description="Basic residues" evidence="1">
    <location>
        <begin position="229"/>
        <end position="239"/>
    </location>
</feature>
<dbReference type="RefSeq" id="WP_102917084.1">
    <property type="nucleotide sequence ID" value="NZ_JACHJF010000032.1"/>
</dbReference>